<feature type="transmembrane region" description="Helical" evidence="1">
    <location>
        <begin position="46"/>
        <end position="66"/>
    </location>
</feature>
<keyword evidence="1" id="KW-1133">Transmembrane helix</keyword>
<name>Q6TRW1_9VIRU</name>
<protein>
    <submittedName>
        <fullName evidence="2">ORF A93</fullName>
    </submittedName>
</protein>
<feature type="transmembrane region" description="Helical" evidence="1">
    <location>
        <begin position="72"/>
        <end position="91"/>
    </location>
</feature>
<accession>Q6TRW1</accession>
<proteinExistence type="predicted"/>
<keyword evidence="3" id="KW-1185">Reference proteome</keyword>
<evidence type="ECO:0000313" key="2">
    <source>
        <dbReference type="EMBL" id="AAR27900.1"/>
    </source>
</evidence>
<reference evidence="2 3" key="1">
    <citation type="journal article" date="2001" name="Proc. Natl. Acad. Sci. U.S.A.">
        <title>Viruses from extreme thermal environments.</title>
        <authorList>
            <person name="Rice G."/>
            <person name="Stedman K."/>
            <person name="Snyder J."/>
            <person name="Wiedenheft B."/>
            <person name="Willits D."/>
            <person name="Brumfield S."/>
            <person name="McDermott T."/>
            <person name="Young M.J."/>
        </authorList>
    </citation>
    <scope>NUCLEOTIDE SEQUENCE</scope>
</reference>
<feature type="transmembrane region" description="Helical" evidence="1">
    <location>
        <begin position="6"/>
        <end position="26"/>
    </location>
</feature>
<dbReference type="OrthoDB" id="24914at10239"/>
<dbReference type="EMBL" id="AY388628">
    <property type="protein sequence ID" value="AAR27900.1"/>
    <property type="molecule type" value="Genomic_DNA"/>
</dbReference>
<evidence type="ECO:0000256" key="1">
    <source>
        <dbReference type="SAM" id="Phobius"/>
    </source>
</evidence>
<organism evidence="2 3">
    <name type="scientific">Sulfolobus virus Ragged Hills</name>
    <dbReference type="NCBI Taxonomy" id="256994"/>
    <lineage>
        <taxon>Viruses</taxon>
        <taxon>Viruses incertae sedis</taxon>
        <taxon>Fuselloviridae</taxon>
        <taxon>Alphafusellovirus</taxon>
        <taxon>Alphafusellovirus yellowstonense</taxon>
        <taxon>Sulfolobus spindle-shaped virus 8</taxon>
    </lineage>
</organism>
<dbReference type="RefSeq" id="NP_963928.1">
    <property type="nucleotide sequence ID" value="NC_005360.1"/>
</dbReference>
<dbReference type="GeneID" id="2741807"/>
<evidence type="ECO:0000313" key="3">
    <source>
        <dbReference type="Proteomes" id="UP000001247"/>
    </source>
</evidence>
<dbReference type="Proteomes" id="UP000001247">
    <property type="component" value="Segment"/>
</dbReference>
<reference evidence="2 3" key="2">
    <citation type="journal article" date="2004" name="J. Virol.">
        <title>Comparative genomic analysis of hyperthermophilic archaeal Fuselloviridae viruses.</title>
        <authorList>
            <person name="Wiedenheft B."/>
            <person name="Stedman K."/>
            <person name="Roberto F."/>
            <person name="Willits D."/>
            <person name="Gleske A.K."/>
            <person name="Zoeller L."/>
            <person name="Snyder J."/>
            <person name="Douglas T."/>
            <person name="Young M."/>
        </authorList>
    </citation>
    <scope>NUCLEOTIDE SEQUENCE</scope>
</reference>
<dbReference type="KEGG" id="vg:2741807"/>
<sequence>MIYVSENYALDILIFDITMLITALLFRKPKPKPVKSTLDHKTIRRLGYYTVGAGVLTLFLGHLGFYESFWEYLEGLMLDAFLFYIGLRMVIQK</sequence>
<keyword evidence="1" id="KW-0472">Membrane</keyword>
<keyword evidence="1" id="KW-0812">Transmembrane</keyword>